<dbReference type="AlphaFoldDB" id="A0A9W6P8B3"/>
<comment type="similarity">
    <text evidence="2">Belongs to the TerC family.</text>
</comment>
<dbReference type="InterPro" id="IPR005496">
    <property type="entry name" value="Integral_membrane_TerC"/>
</dbReference>
<evidence type="ECO:0000256" key="5">
    <source>
        <dbReference type="ARBA" id="ARBA00023136"/>
    </source>
</evidence>
<keyword evidence="8" id="KW-1185">Reference proteome</keyword>
<evidence type="ECO:0000313" key="8">
    <source>
        <dbReference type="Proteomes" id="UP001165092"/>
    </source>
</evidence>
<feature type="transmembrane region" description="Helical" evidence="6">
    <location>
        <begin position="138"/>
        <end position="154"/>
    </location>
</feature>
<feature type="transmembrane region" description="Helical" evidence="6">
    <location>
        <begin position="267"/>
        <end position="286"/>
    </location>
</feature>
<feature type="transmembrane region" description="Helical" evidence="6">
    <location>
        <begin position="86"/>
        <end position="102"/>
    </location>
</feature>
<evidence type="ECO:0000256" key="2">
    <source>
        <dbReference type="ARBA" id="ARBA00007511"/>
    </source>
</evidence>
<dbReference type="RefSeq" id="WP_285760902.1">
    <property type="nucleotide sequence ID" value="NZ_BSQG01000007.1"/>
</dbReference>
<accession>A0A9W6P8B3</accession>
<organism evidence="7 8">
    <name type="scientific">Nocardiopsis ansamitocini</name>
    <dbReference type="NCBI Taxonomy" id="1670832"/>
    <lineage>
        <taxon>Bacteria</taxon>
        <taxon>Bacillati</taxon>
        <taxon>Actinomycetota</taxon>
        <taxon>Actinomycetes</taxon>
        <taxon>Streptosporangiales</taxon>
        <taxon>Nocardiopsidaceae</taxon>
        <taxon>Nocardiopsis</taxon>
    </lineage>
</organism>
<feature type="transmembrane region" description="Helical" evidence="6">
    <location>
        <begin position="298"/>
        <end position="317"/>
    </location>
</feature>
<dbReference type="PANTHER" id="PTHR30238:SF0">
    <property type="entry name" value="THYLAKOID MEMBRANE PROTEIN TERC, CHLOROPLASTIC"/>
    <property type="match status" value="1"/>
</dbReference>
<evidence type="ECO:0000313" key="7">
    <source>
        <dbReference type="EMBL" id="GLU49394.1"/>
    </source>
</evidence>
<evidence type="ECO:0000256" key="1">
    <source>
        <dbReference type="ARBA" id="ARBA00004141"/>
    </source>
</evidence>
<dbReference type="NCBIfam" id="TIGR03718">
    <property type="entry name" value="R_switched_Alx"/>
    <property type="match status" value="1"/>
</dbReference>
<dbReference type="Pfam" id="PF03741">
    <property type="entry name" value="TerC"/>
    <property type="match status" value="1"/>
</dbReference>
<feature type="transmembrane region" description="Helical" evidence="6">
    <location>
        <begin position="6"/>
        <end position="25"/>
    </location>
</feature>
<feature type="transmembrane region" description="Helical" evidence="6">
    <location>
        <begin position="109"/>
        <end position="132"/>
    </location>
</feature>
<evidence type="ECO:0000256" key="4">
    <source>
        <dbReference type="ARBA" id="ARBA00022989"/>
    </source>
</evidence>
<gene>
    <name evidence="7" type="primary">terC</name>
    <name evidence="7" type="ORF">Nans01_37450</name>
</gene>
<evidence type="ECO:0000256" key="6">
    <source>
        <dbReference type="SAM" id="Phobius"/>
    </source>
</evidence>
<comment type="subcellular location">
    <subcellularLocation>
        <location evidence="1">Membrane</location>
        <topology evidence="1">Multi-pass membrane protein</topology>
    </subcellularLocation>
</comment>
<proteinExistence type="inferred from homology"/>
<dbReference type="GO" id="GO:0016020">
    <property type="term" value="C:membrane"/>
    <property type="evidence" value="ECO:0007669"/>
    <property type="project" value="UniProtKB-SubCell"/>
</dbReference>
<feature type="transmembrane region" description="Helical" evidence="6">
    <location>
        <begin position="46"/>
        <end position="66"/>
    </location>
</feature>
<keyword evidence="4 6" id="KW-1133">Transmembrane helix</keyword>
<name>A0A9W6P8B3_9ACTN</name>
<protein>
    <submittedName>
        <fullName evidence="7">Tellurium resistance protein TerC</fullName>
    </submittedName>
</protein>
<comment type="caution">
    <text evidence="7">The sequence shown here is derived from an EMBL/GenBank/DDBJ whole genome shotgun (WGS) entry which is preliminary data.</text>
</comment>
<keyword evidence="5 6" id="KW-0472">Membrane</keyword>
<feature type="transmembrane region" description="Helical" evidence="6">
    <location>
        <begin position="234"/>
        <end position="255"/>
    </location>
</feature>
<dbReference type="Proteomes" id="UP001165092">
    <property type="component" value="Unassembled WGS sequence"/>
</dbReference>
<dbReference type="PANTHER" id="PTHR30238">
    <property type="entry name" value="MEMBRANE BOUND PREDICTED REDOX MODULATOR"/>
    <property type="match status" value="1"/>
</dbReference>
<keyword evidence="3 6" id="KW-0812">Transmembrane</keyword>
<reference evidence="7" key="1">
    <citation type="submission" date="2023-02" db="EMBL/GenBank/DDBJ databases">
        <title>Nocardiopsis ansamitocini NBRC 112285.</title>
        <authorList>
            <person name="Ichikawa N."/>
            <person name="Sato H."/>
            <person name="Tonouchi N."/>
        </authorList>
    </citation>
    <scope>NUCLEOTIDE SEQUENCE</scope>
    <source>
        <strain evidence="7">NBRC 112285</strain>
    </source>
</reference>
<dbReference type="EMBL" id="BSQG01000007">
    <property type="protein sequence ID" value="GLU49394.1"/>
    <property type="molecule type" value="Genomic_DNA"/>
</dbReference>
<evidence type="ECO:0000256" key="3">
    <source>
        <dbReference type="ARBA" id="ARBA00022692"/>
    </source>
</evidence>
<feature type="transmembrane region" description="Helical" evidence="6">
    <location>
        <begin position="205"/>
        <end position="228"/>
    </location>
</feature>
<dbReference type="InterPro" id="IPR022369">
    <property type="entry name" value="Integral_membrane_TerC_rswitch"/>
</dbReference>
<sequence>MDVPLWLWLATIFGILAILAIDLAIVDHPWSKKTAPKEFSMKAASWWSAFYILIAIIFGFGIWYFAGSARAGEYFAGYVTEKSLSVDNLFVFYLILTSFAVPKKYQHEVLLVGIVIALVMRGAFIAIGAQAINAWSEVFYLFGAFLIYTAIKIVRDHLKGSDEEDADYTNSFAVRMVRKVWPVTDKYHGSHLTVKLDGRRHVTPMLLVIIAIGVTDLVFAVDSIPAIFGLTQDAYIVFTANAFALLGLRVLYFLLAGLMDKLEYISWGLAAIMVFIGIKMLLHALHENGVHVFEISTNLSLIVILGVMTVTVVASVVKARIDGKIGKGAKNGEVARTGADE</sequence>